<proteinExistence type="predicted"/>
<evidence type="ECO:0000313" key="2">
    <source>
        <dbReference type="Proteomes" id="UP001152607"/>
    </source>
</evidence>
<dbReference type="AlphaFoldDB" id="A0A9W4U3B8"/>
<reference evidence="1" key="1">
    <citation type="submission" date="2023-01" db="EMBL/GenBank/DDBJ databases">
        <authorList>
            <person name="Van Ghelder C."/>
            <person name="Rancurel C."/>
        </authorList>
    </citation>
    <scope>NUCLEOTIDE SEQUENCE</scope>
    <source>
        <strain evidence="1">CNCM I-4278</strain>
    </source>
</reference>
<dbReference type="Proteomes" id="UP001152607">
    <property type="component" value="Unassembled WGS sequence"/>
</dbReference>
<dbReference type="EMBL" id="CAOQHR010000001">
    <property type="protein sequence ID" value="CAI6261072.1"/>
    <property type="molecule type" value="Genomic_DNA"/>
</dbReference>
<sequence>MEYCFIDNNKPLDRISQKIVRSHAMKGKNVGRTITARGHRGRQRENEGDHTPILQPEIFSEIRNGRIILPKVSSLKSSPAATERITLLRNPLYQTELLPEPLTSSSRYLLHEFYHVISQTLYPSIFCRQLDEAKFSWFELMIRNPCVFHCALGMTGAYIMTYRGHRDTSFESIRHLVKAMSLLRHELSATPEPQDSSFAVIISLAIHANLVKSVQECRIHLQGLKYIIESRSGGLTGLCTRIPEIGNKIRRTDIDLALSAGSLTLFGSQASPLPATLYVMPTNERAARVSLPSPLNDTSPYLRAMARDIFALCSYAGYTKFGAFQYQDIILSIFQRLVDFSPLNGPRPQIQLDDSCQLGLLVFMSTIVHHDPQRRSVCSLLLSETLKVRLRISDDTLLIPHANDYASYFLWLFFVYAISSPDYDSYCHDTNSSVARSVRALLLRLEIQSWADVKASLESYPWIPAFHGDSARRLWEQGICM</sequence>
<dbReference type="InterPro" id="IPR021858">
    <property type="entry name" value="Fun_TF"/>
</dbReference>
<evidence type="ECO:0000313" key="1">
    <source>
        <dbReference type="EMBL" id="CAI6261072.1"/>
    </source>
</evidence>
<evidence type="ECO:0008006" key="3">
    <source>
        <dbReference type="Google" id="ProtNLM"/>
    </source>
</evidence>
<name>A0A9W4U3B8_9PLEO</name>
<protein>
    <recommendedName>
        <fullName evidence="3">Fungal-specific transcription factor domain-containing protein</fullName>
    </recommendedName>
</protein>
<dbReference type="PANTHER" id="PTHR37540">
    <property type="entry name" value="TRANSCRIPTION FACTOR (ACR-2), PUTATIVE-RELATED-RELATED"/>
    <property type="match status" value="1"/>
</dbReference>
<gene>
    <name evidence="1" type="ORF">PDIGIT_LOCUS1349</name>
</gene>
<keyword evidence="2" id="KW-1185">Reference proteome</keyword>
<dbReference type="PANTHER" id="PTHR37540:SF9">
    <property type="entry name" value="ZN(2)-C6 FUNGAL-TYPE DOMAIN-CONTAINING PROTEIN"/>
    <property type="match status" value="1"/>
</dbReference>
<organism evidence="1 2">
    <name type="scientific">Periconia digitata</name>
    <dbReference type="NCBI Taxonomy" id="1303443"/>
    <lineage>
        <taxon>Eukaryota</taxon>
        <taxon>Fungi</taxon>
        <taxon>Dikarya</taxon>
        <taxon>Ascomycota</taxon>
        <taxon>Pezizomycotina</taxon>
        <taxon>Dothideomycetes</taxon>
        <taxon>Pleosporomycetidae</taxon>
        <taxon>Pleosporales</taxon>
        <taxon>Massarineae</taxon>
        <taxon>Periconiaceae</taxon>
        <taxon>Periconia</taxon>
    </lineage>
</organism>
<dbReference type="Pfam" id="PF11951">
    <property type="entry name" value="Fungal_trans_2"/>
    <property type="match status" value="1"/>
</dbReference>
<comment type="caution">
    <text evidence="1">The sequence shown here is derived from an EMBL/GenBank/DDBJ whole genome shotgun (WGS) entry which is preliminary data.</text>
</comment>
<accession>A0A9W4U3B8</accession>
<dbReference type="OrthoDB" id="4158087at2759"/>